<name>A0ACB8I7E5_CITSI</name>
<protein>
    <submittedName>
        <fullName evidence="1">Peptidase A1 domain-containing protein</fullName>
    </submittedName>
</protein>
<reference evidence="2" key="1">
    <citation type="journal article" date="2023" name="Hortic. Res.">
        <title>A chromosome-level phased genome enabling allele-level studies in sweet orange: a case study on citrus Huanglongbing tolerance.</title>
        <authorList>
            <person name="Wu B."/>
            <person name="Yu Q."/>
            <person name="Deng Z."/>
            <person name="Duan Y."/>
            <person name="Luo F."/>
            <person name="Gmitter F. Jr."/>
        </authorList>
    </citation>
    <scope>NUCLEOTIDE SEQUENCE [LARGE SCALE GENOMIC DNA]</scope>
    <source>
        <strain evidence="2">cv. Valencia</strain>
    </source>
</reference>
<keyword evidence="2" id="KW-1185">Reference proteome</keyword>
<dbReference type="Proteomes" id="UP000829398">
    <property type="component" value="Chromosome 9"/>
</dbReference>
<accession>A0ACB8I7E5</accession>
<dbReference type="EMBL" id="CM039178">
    <property type="protein sequence ID" value="KAH9682916.1"/>
    <property type="molecule type" value="Genomic_DNA"/>
</dbReference>
<comment type="caution">
    <text evidence="1">The sequence shown here is derived from an EMBL/GenBank/DDBJ whole genome shotgun (WGS) entry which is preliminary data.</text>
</comment>
<sequence length="181" mass="19541">MRSVPFLFFLKNHGKKGILDDFSGLLIKIPLISTLAFRSDDYFINLKSIKVDGKVVSFDTSLLSIDSGAVGGAKISTFTPYAVLHSAIYNALAKDFAKRAFDKKMIGLAPLAPFGARFNTKNVATTKNAGPAVPTMDLELRGIGNSSSNTYWRICGANSMARIKRNVMCLGFLDGGPNPVT</sequence>
<evidence type="ECO:0000313" key="2">
    <source>
        <dbReference type="Proteomes" id="UP000829398"/>
    </source>
</evidence>
<evidence type="ECO:0000313" key="1">
    <source>
        <dbReference type="EMBL" id="KAH9682916.1"/>
    </source>
</evidence>
<gene>
    <name evidence="1" type="ORF">KPL71_027515</name>
</gene>
<proteinExistence type="predicted"/>
<organism evidence="1 2">
    <name type="scientific">Citrus sinensis</name>
    <name type="common">Sweet orange</name>
    <name type="synonym">Citrus aurantium var. sinensis</name>
    <dbReference type="NCBI Taxonomy" id="2711"/>
    <lineage>
        <taxon>Eukaryota</taxon>
        <taxon>Viridiplantae</taxon>
        <taxon>Streptophyta</taxon>
        <taxon>Embryophyta</taxon>
        <taxon>Tracheophyta</taxon>
        <taxon>Spermatophyta</taxon>
        <taxon>Magnoliopsida</taxon>
        <taxon>eudicotyledons</taxon>
        <taxon>Gunneridae</taxon>
        <taxon>Pentapetalae</taxon>
        <taxon>rosids</taxon>
        <taxon>malvids</taxon>
        <taxon>Sapindales</taxon>
        <taxon>Rutaceae</taxon>
        <taxon>Aurantioideae</taxon>
        <taxon>Citrus</taxon>
    </lineage>
</organism>